<sequence>MFQKAWLKFSIGLSICAWLSACQEANKHSSERIVFNVESGESHAGFSTRYLERSYLIQTEGDAFFLTPEQQQNPTPEFTPTNLTIRITLLGDLIPSLLNRNGYRVNTTIVFLDGSTISIEHTNQADTVTTAAGDSLFAIHGEGLVSSGSGIFENVSGFFFEESTFRISEPSGAGQAAGIQVRSIDCRYELQVDF</sequence>
<dbReference type="AlphaFoldDB" id="A0A1F5YDB0"/>
<protein>
    <submittedName>
        <fullName evidence="1">Uncharacterized protein</fullName>
    </submittedName>
</protein>
<reference evidence="1 2" key="1">
    <citation type="journal article" date="2016" name="Nat. Commun.">
        <title>Thousands of microbial genomes shed light on interconnected biogeochemical processes in an aquifer system.</title>
        <authorList>
            <person name="Anantharaman K."/>
            <person name="Brown C.T."/>
            <person name="Hug L.A."/>
            <person name="Sharon I."/>
            <person name="Castelle C.J."/>
            <person name="Probst A.J."/>
            <person name="Thomas B.C."/>
            <person name="Singh A."/>
            <person name="Wilkins M.J."/>
            <person name="Karaoz U."/>
            <person name="Brodie E.L."/>
            <person name="Williams K.H."/>
            <person name="Hubbard S.S."/>
            <person name="Banfield J.F."/>
        </authorList>
    </citation>
    <scope>NUCLEOTIDE SEQUENCE [LARGE SCALE GENOMIC DNA]</scope>
</reference>
<organism evidence="1 2">
    <name type="scientific">Candidatus Glassbacteria bacterium GWA2_58_10</name>
    <dbReference type="NCBI Taxonomy" id="1817865"/>
    <lineage>
        <taxon>Bacteria</taxon>
        <taxon>Candidatus Glassiibacteriota</taxon>
    </lineage>
</organism>
<gene>
    <name evidence="1" type="ORF">A2Z86_11735</name>
</gene>
<dbReference type="EMBL" id="MFIV01000156">
    <property type="protein sequence ID" value="OGF98178.1"/>
    <property type="molecule type" value="Genomic_DNA"/>
</dbReference>
<dbReference type="Proteomes" id="UP000176992">
    <property type="component" value="Unassembled WGS sequence"/>
</dbReference>
<proteinExistence type="predicted"/>
<dbReference type="PROSITE" id="PS51257">
    <property type="entry name" value="PROKAR_LIPOPROTEIN"/>
    <property type="match status" value="1"/>
</dbReference>
<evidence type="ECO:0000313" key="2">
    <source>
        <dbReference type="Proteomes" id="UP000176992"/>
    </source>
</evidence>
<accession>A0A1F5YDB0</accession>
<evidence type="ECO:0000313" key="1">
    <source>
        <dbReference type="EMBL" id="OGF98178.1"/>
    </source>
</evidence>
<name>A0A1F5YDB0_9BACT</name>
<comment type="caution">
    <text evidence="1">The sequence shown here is derived from an EMBL/GenBank/DDBJ whole genome shotgun (WGS) entry which is preliminary data.</text>
</comment>